<dbReference type="AlphaFoldDB" id="A0A392QTY5"/>
<protein>
    <submittedName>
        <fullName evidence="2">Retrovirus-related pol polyprotein from transposon opus</fullName>
    </submittedName>
</protein>
<proteinExistence type="predicted"/>
<evidence type="ECO:0000256" key="1">
    <source>
        <dbReference type="SAM" id="MobiDB-lite"/>
    </source>
</evidence>
<name>A0A392QTY5_9FABA</name>
<comment type="caution">
    <text evidence="2">The sequence shown here is derived from an EMBL/GenBank/DDBJ whole genome shotgun (WGS) entry which is preliminary data.</text>
</comment>
<reference evidence="2 3" key="1">
    <citation type="journal article" date="2018" name="Front. Plant Sci.">
        <title>Red Clover (Trifolium pratense) and Zigzag Clover (T. medium) - A Picture of Genomic Similarities and Differences.</title>
        <authorList>
            <person name="Dluhosova J."/>
            <person name="Istvanek J."/>
            <person name="Nedelnik J."/>
            <person name="Repkova J."/>
        </authorList>
    </citation>
    <scope>NUCLEOTIDE SEQUENCE [LARGE SCALE GENOMIC DNA]</scope>
    <source>
        <strain evidence="3">cv. 10/8</strain>
        <tissue evidence="2">Leaf</tissue>
    </source>
</reference>
<evidence type="ECO:0000313" key="3">
    <source>
        <dbReference type="Proteomes" id="UP000265520"/>
    </source>
</evidence>
<dbReference type="EMBL" id="LXQA010161742">
    <property type="protein sequence ID" value="MCI27843.1"/>
    <property type="molecule type" value="Genomic_DNA"/>
</dbReference>
<evidence type="ECO:0000313" key="2">
    <source>
        <dbReference type="EMBL" id="MCI27843.1"/>
    </source>
</evidence>
<feature type="non-terminal residue" evidence="2">
    <location>
        <position position="141"/>
    </location>
</feature>
<feature type="region of interest" description="Disordered" evidence="1">
    <location>
        <begin position="34"/>
        <end position="54"/>
    </location>
</feature>
<sequence>MSRNTSAAPVNPVDELARQLAVITTRLDQISLRMDEQQSSASNASSVPPPEQPFRHRLKLDIPRFDGTDAHGWIFKITQFFSYHHTPEEERITIASFYLDGAALSWYQWMYRNGQIVSWTHFLHALETRFAPTAYDDPRGA</sequence>
<accession>A0A392QTY5</accession>
<feature type="compositionally biased region" description="Low complexity" evidence="1">
    <location>
        <begin position="37"/>
        <end position="46"/>
    </location>
</feature>
<dbReference type="Proteomes" id="UP000265520">
    <property type="component" value="Unassembled WGS sequence"/>
</dbReference>
<keyword evidence="3" id="KW-1185">Reference proteome</keyword>
<organism evidence="2 3">
    <name type="scientific">Trifolium medium</name>
    <dbReference type="NCBI Taxonomy" id="97028"/>
    <lineage>
        <taxon>Eukaryota</taxon>
        <taxon>Viridiplantae</taxon>
        <taxon>Streptophyta</taxon>
        <taxon>Embryophyta</taxon>
        <taxon>Tracheophyta</taxon>
        <taxon>Spermatophyta</taxon>
        <taxon>Magnoliopsida</taxon>
        <taxon>eudicotyledons</taxon>
        <taxon>Gunneridae</taxon>
        <taxon>Pentapetalae</taxon>
        <taxon>rosids</taxon>
        <taxon>fabids</taxon>
        <taxon>Fabales</taxon>
        <taxon>Fabaceae</taxon>
        <taxon>Papilionoideae</taxon>
        <taxon>50 kb inversion clade</taxon>
        <taxon>NPAAA clade</taxon>
        <taxon>Hologalegina</taxon>
        <taxon>IRL clade</taxon>
        <taxon>Trifolieae</taxon>
        <taxon>Trifolium</taxon>
    </lineage>
</organism>